<protein>
    <recommendedName>
        <fullName evidence="4">WG repeat-containing protein</fullName>
    </recommendedName>
</protein>
<dbReference type="Proteomes" id="UP001210231">
    <property type="component" value="Unassembled WGS sequence"/>
</dbReference>
<gene>
    <name evidence="2" type="ORF">O3P16_11050</name>
</gene>
<dbReference type="EMBL" id="JAQGEF010000012">
    <property type="protein sequence ID" value="MDA3615347.1"/>
    <property type="molecule type" value="Genomic_DNA"/>
</dbReference>
<feature type="chain" id="PRO_5046507717" description="WG repeat-containing protein" evidence="1">
    <location>
        <begin position="25"/>
        <end position="271"/>
    </location>
</feature>
<keyword evidence="1" id="KW-0732">Signal</keyword>
<accession>A0ABT4UKH4</accession>
<evidence type="ECO:0008006" key="4">
    <source>
        <dbReference type="Google" id="ProtNLM"/>
    </source>
</evidence>
<name>A0ABT4UKH4_9BACT</name>
<reference evidence="2 3" key="1">
    <citation type="submission" date="2022-12" db="EMBL/GenBank/DDBJ databases">
        <title>Chitinophagaceae gen. sp. nov., a new member of the family Chitinophagaceae, isolated from soil in a chemical factory.</title>
        <authorList>
            <person name="Ke Z."/>
        </authorList>
    </citation>
    <scope>NUCLEOTIDE SEQUENCE [LARGE SCALE GENOMIC DNA]</scope>
    <source>
        <strain evidence="2 3">LY-5</strain>
    </source>
</reference>
<keyword evidence="3" id="KW-1185">Reference proteome</keyword>
<sequence length="271" mass="31237">MGRIKYIFISITLMFLSQFCLAQAEGVHAKLFFPKKDIALFETDNLGNIYIVNKQQQLIKYSKDLDSLQVYNNVQRFGLLSSIDVSNPLKILLFYKDFSTVVILDRFLAERAAIDFRKIGIYSANAVSLAYDNQVWLYDELNNTIKKINDNNEVSIAFNDFRTLFETAPYPARIIDNNGLVYVYDPKTGILVMDYYGAYKFTLPIKNVQSLNIVNGKVLYIQNNMLHFYSLSELQDKTMILPAEIGKGKNIKIEANKIWYNTDEGIFTINF</sequence>
<dbReference type="RefSeq" id="WP_407031673.1">
    <property type="nucleotide sequence ID" value="NZ_JAQGEF010000012.1"/>
</dbReference>
<proteinExistence type="predicted"/>
<evidence type="ECO:0000313" key="3">
    <source>
        <dbReference type="Proteomes" id="UP001210231"/>
    </source>
</evidence>
<feature type="signal peptide" evidence="1">
    <location>
        <begin position="1"/>
        <end position="24"/>
    </location>
</feature>
<evidence type="ECO:0000256" key="1">
    <source>
        <dbReference type="SAM" id="SignalP"/>
    </source>
</evidence>
<comment type="caution">
    <text evidence="2">The sequence shown here is derived from an EMBL/GenBank/DDBJ whole genome shotgun (WGS) entry which is preliminary data.</text>
</comment>
<dbReference type="SUPFAM" id="SSF63829">
    <property type="entry name" value="Calcium-dependent phosphotriesterase"/>
    <property type="match status" value="1"/>
</dbReference>
<evidence type="ECO:0000313" key="2">
    <source>
        <dbReference type="EMBL" id="MDA3615347.1"/>
    </source>
</evidence>
<organism evidence="2 3">
    <name type="scientific">Polluticaenibacter yanchengensis</name>
    <dbReference type="NCBI Taxonomy" id="3014562"/>
    <lineage>
        <taxon>Bacteria</taxon>
        <taxon>Pseudomonadati</taxon>
        <taxon>Bacteroidota</taxon>
        <taxon>Chitinophagia</taxon>
        <taxon>Chitinophagales</taxon>
        <taxon>Chitinophagaceae</taxon>
        <taxon>Polluticaenibacter</taxon>
    </lineage>
</organism>